<organism evidence="1 2">
    <name type="scientific">Pyropia yezoensis</name>
    <name type="common">Susabi-nori</name>
    <name type="synonym">Porphyra yezoensis</name>
    <dbReference type="NCBI Taxonomy" id="2788"/>
    <lineage>
        <taxon>Eukaryota</taxon>
        <taxon>Rhodophyta</taxon>
        <taxon>Bangiophyceae</taxon>
        <taxon>Bangiales</taxon>
        <taxon>Bangiaceae</taxon>
        <taxon>Pyropia</taxon>
    </lineage>
</organism>
<sequence length="753" mass="77404">MSYASGGGGRGGEPPPTPATPGTTKFSCPSLSAAEIEEGIKNMGFHFAIADLKKPTAAAVRPALAKIVDYFLHLGPAELATPAFGTTDHMAAPSLHEESVGLINLASATGKVAKASGIDDFLLTDILEPDVRRLRAIFSAVINYARFHRTRMEKCDEVAAASAVLRGRRADVAARLDADRARLAAAVAARDAEAPELAALQPQLESTLSALAAAKAEQARLQDAKVAAKQRHLDTNAATARLEMLTSDRAATVAALSAQVVGSPARALAELDAMAAELASRRSAAAVTESTVRGLEATASALTAAAESVRPLLPAAAAAADRKARAERVEADEVAASAKVEAGNAAAAQAAEELADARNAAARLRERLGRIRGDAAAHAAATAEEVAAATAAVADADRARDEAVAQAAATDAATAVAVEASAERLQVIHAALVAVADALEAAGGAAGRYREGLAAVMTVPSMADEAHAPSRAASSHPARSPTLSGPAFLSLFPPTAGRSLPLAMELSMAFLAAAPVATSAAGRPRAACRSTFTPPPPAAMPAALPSSRRAAPPAMAADAPSPALASLPLYPFIDPDTGMIPYPDPSAKTGVYAIYGPDGIVLYLGKSRDIHNSLRMHLGRRPADCCAYRSLPLPRPSRTAFDTILAAWAAEVGGNPPGNDGGDEQARWEKPIDVRWAGSGVSLTAAEQEALDDCVLAADAAKVLKKVCRRVQGEVEAVLKARGSKEPMKWAPKLKEKGLLDVGSLKLAIPETL</sequence>
<dbReference type="EMBL" id="CM020618">
    <property type="protein sequence ID" value="KAK1859384.1"/>
    <property type="molecule type" value="Genomic_DNA"/>
</dbReference>
<protein>
    <submittedName>
        <fullName evidence="1">Uncharacterized protein</fullName>
    </submittedName>
</protein>
<evidence type="ECO:0000313" key="2">
    <source>
        <dbReference type="Proteomes" id="UP000798662"/>
    </source>
</evidence>
<accession>A0ACC3BN20</accession>
<evidence type="ECO:0000313" key="1">
    <source>
        <dbReference type="EMBL" id="KAK1859384.1"/>
    </source>
</evidence>
<gene>
    <name evidence="1" type="ORF">I4F81_001980</name>
</gene>
<name>A0ACC3BN20_PYRYE</name>
<keyword evidence="2" id="KW-1185">Reference proteome</keyword>
<proteinExistence type="predicted"/>
<dbReference type="Proteomes" id="UP000798662">
    <property type="component" value="Chromosome 1"/>
</dbReference>
<comment type="caution">
    <text evidence="1">The sequence shown here is derived from an EMBL/GenBank/DDBJ whole genome shotgun (WGS) entry which is preliminary data.</text>
</comment>
<reference evidence="1" key="1">
    <citation type="submission" date="2019-11" db="EMBL/GenBank/DDBJ databases">
        <title>Nori genome reveals adaptations in red seaweeds to the harsh intertidal environment.</title>
        <authorList>
            <person name="Wang D."/>
            <person name="Mao Y."/>
        </authorList>
    </citation>
    <scope>NUCLEOTIDE SEQUENCE</scope>
    <source>
        <tissue evidence="1">Gametophyte</tissue>
    </source>
</reference>